<evidence type="ECO:0000313" key="4">
    <source>
        <dbReference type="EMBL" id="MBE9661896.1"/>
    </source>
</evidence>
<evidence type="ECO:0008006" key="6">
    <source>
        <dbReference type="Google" id="ProtNLM"/>
    </source>
</evidence>
<feature type="region of interest" description="Disordered" evidence="2">
    <location>
        <begin position="557"/>
        <end position="606"/>
    </location>
</feature>
<dbReference type="Proteomes" id="UP000622475">
    <property type="component" value="Unassembled WGS sequence"/>
</dbReference>
<organism evidence="4 5">
    <name type="scientific">Mucilaginibacter myungsuensis</name>
    <dbReference type="NCBI Taxonomy" id="649104"/>
    <lineage>
        <taxon>Bacteria</taxon>
        <taxon>Pseudomonadati</taxon>
        <taxon>Bacteroidota</taxon>
        <taxon>Sphingobacteriia</taxon>
        <taxon>Sphingobacteriales</taxon>
        <taxon>Sphingobacteriaceae</taxon>
        <taxon>Mucilaginibacter</taxon>
    </lineage>
</organism>
<keyword evidence="5" id="KW-1185">Reference proteome</keyword>
<dbReference type="EMBL" id="JADFFL010000003">
    <property type="protein sequence ID" value="MBE9661896.1"/>
    <property type="molecule type" value="Genomic_DNA"/>
</dbReference>
<dbReference type="Gene3D" id="1.25.40.10">
    <property type="entry name" value="Tetratricopeptide repeat domain"/>
    <property type="match status" value="1"/>
</dbReference>
<feature type="chain" id="PRO_5037127449" description="Tetratricopeptide repeat protein" evidence="3">
    <location>
        <begin position="22"/>
        <end position="606"/>
    </location>
</feature>
<evidence type="ECO:0000256" key="3">
    <source>
        <dbReference type="SAM" id="SignalP"/>
    </source>
</evidence>
<reference evidence="4" key="1">
    <citation type="submission" date="2020-10" db="EMBL/GenBank/DDBJ databases">
        <title>Mucilaginibacter mali sp. nov., isolated from rhizosphere soil of apple orchard.</title>
        <authorList>
            <person name="Lee J.-S."/>
            <person name="Kim H.S."/>
            <person name="Kim J.-S."/>
        </authorList>
    </citation>
    <scope>NUCLEOTIDE SEQUENCE</scope>
    <source>
        <strain evidence="4">KCTC 22746</strain>
    </source>
</reference>
<feature type="compositionally biased region" description="Polar residues" evidence="2">
    <location>
        <begin position="589"/>
        <end position="606"/>
    </location>
</feature>
<evidence type="ECO:0000313" key="5">
    <source>
        <dbReference type="Proteomes" id="UP000622475"/>
    </source>
</evidence>
<protein>
    <recommendedName>
        <fullName evidence="6">Tetratricopeptide repeat protein</fullName>
    </recommendedName>
</protein>
<feature type="coiled-coil region" evidence="1">
    <location>
        <begin position="489"/>
        <end position="516"/>
    </location>
</feature>
<dbReference type="SUPFAM" id="SSF48452">
    <property type="entry name" value="TPR-like"/>
    <property type="match status" value="1"/>
</dbReference>
<comment type="caution">
    <text evidence="4">The sequence shown here is derived from an EMBL/GenBank/DDBJ whole genome shotgun (WGS) entry which is preliminary data.</text>
</comment>
<feature type="region of interest" description="Disordered" evidence="2">
    <location>
        <begin position="39"/>
        <end position="62"/>
    </location>
</feature>
<sequence length="606" mass="66304">MTRTALLSAIFLCTGVLCAQAQTASIDIGKIEAIANSKSADKNPGTKTAAVKSAKADKAEPQLDPATYEDEAQNKQKAKYFARHISLINNDSFGLTLAANPAPAAPKLAQFTIAKGKAPEKKNFTAKDAAYFRKQITMFNADAFGLNLEPYVAAKKKVADKKPAKEEVATASIDIPAVVTTATTVVTDAVTTITFDNTTAGTTTPDAAPEVKFTAKDAAYFKKRISLLSGDDFKLKLVTYKAAAKKETEAIATAPKFKAKDAAYFRKHISLIDGDVFQLALAVNGAEQKQVTSDVAVAHTVNKVIYIPENKFATGIFAYVPKEDPKSPIPSVTDQELQDHLYSKLMVTMSETGQYFTTIMADSNSAKIPQRMPANITTLKQEIGLVYNDTLRAALYQKVISRWLGYDSISIRTTKRYYQDEAIEFTMKALHTYSKMGNPDGMQLSYTNLAKVYKDQRVFPQAKWFILQANTIAREEKNYKNIINTLIDLAGIKRAVNDHEMAVDDLNEALRIASQRGLLKQEAAVQSNLAVVYGELNELTKSSNAAKRRDAIEDSIRKSAEAKKVAAEKKATDKKKKEATDKAKKQPDASEQVTAPADSTQRSASL</sequence>
<name>A0A929PWA9_9SPHI</name>
<keyword evidence="1" id="KW-0175">Coiled coil</keyword>
<dbReference type="AlphaFoldDB" id="A0A929PWA9"/>
<feature type="signal peptide" evidence="3">
    <location>
        <begin position="1"/>
        <end position="21"/>
    </location>
</feature>
<feature type="compositionally biased region" description="Basic and acidic residues" evidence="2">
    <location>
        <begin position="557"/>
        <end position="588"/>
    </location>
</feature>
<proteinExistence type="predicted"/>
<evidence type="ECO:0000256" key="1">
    <source>
        <dbReference type="SAM" id="Coils"/>
    </source>
</evidence>
<accession>A0A929PWA9</accession>
<gene>
    <name evidence="4" type="ORF">IRJ16_08360</name>
</gene>
<dbReference type="RefSeq" id="WP_194111102.1">
    <property type="nucleotide sequence ID" value="NZ_JADFFL010000003.1"/>
</dbReference>
<dbReference type="InterPro" id="IPR011990">
    <property type="entry name" value="TPR-like_helical_dom_sf"/>
</dbReference>
<evidence type="ECO:0000256" key="2">
    <source>
        <dbReference type="SAM" id="MobiDB-lite"/>
    </source>
</evidence>
<keyword evidence="3" id="KW-0732">Signal</keyword>